<accession>A0AAW0T8W7</accession>
<dbReference type="PROSITE" id="PS50082">
    <property type="entry name" value="WD_REPEATS_2"/>
    <property type="match status" value="2"/>
</dbReference>
<dbReference type="PANTHER" id="PTHR44675">
    <property type="entry name" value="PAK1 INTERACTING PROTEIN 1"/>
    <property type="match status" value="1"/>
</dbReference>
<dbReference type="Pfam" id="PF00400">
    <property type="entry name" value="WD40"/>
    <property type="match status" value="3"/>
</dbReference>
<dbReference type="EMBL" id="JARAKH010000038">
    <property type="protein sequence ID" value="KAK8383301.1"/>
    <property type="molecule type" value="Genomic_DNA"/>
</dbReference>
<evidence type="ECO:0000256" key="2">
    <source>
        <dbReference type="ARBA" id="ARBA00022737"/>
    </source>
</evidence>
<protein>
    <recommendedName>
        <fullName evidence="8">P21-activated protein kinase-interacting protein 1-like protein</fullName>
    </recommendedName>
</protein>
<dbReference type="Proteomes" id="UP001487740">
    <property type="component" value="Unassembled WGS sequence"/>
</dbReference>
<keyword evidence="7" id="KW-1185">Reference proteome</keyword>
<evidence type="ECO:0000313" key="7">
    <source>
        <dbReference type="Proteomes" id="UP001487740"/>
    </source>
</evidence>
<dbReference type="SMART" id="SM00320">
    <property type="entry name" value="WD40"/>
    <property type="match status" value="5"/>
</dbReference>
<keyword evidence="2" id="KW-0677">Repeat</keyword>
<dbReference type="InterPro" id="IPR001680">
    <property type="entry name" value="WD40_rpt"/>
</dbReference>
<dbReference type="Gene3D" id="2.130.10.10">
    <property type="entry name" value="YVTN repeat-like/Quinoprotein amine dehydrogenase"/>
    <property type="match status" value="2"/>
</dbReference>
<feature type="repeat" description="WD" evidence="4">
    <location>
        <begin position="279"/>
        <end position="294"/>
    </location>
</feature>
<sequence length="403" mass="44735">MVAAAWCGTADESHSTMKRKLQIIVGTNEEFVLGYDVTHKEDRRVSLHQIFADHSHNGSVRQVAVGGKILASGAADEMIRVFNLATRTEVGIIMEHQGTISSLSFHGATHLFSAAEDGNICIYKQGKWQCEKTLRGHRGGVVDLAVHPSGKMALSIGRDNTLRTWNLIKGRKAYITKLKGAADSVHWSPKGMQYLIVKGSCVDIYEVATGHVEHSIDFKEHISALTFVTDDIIAVGGEGKNICLYDIATKIEMGQWTAHASRVKCLCTLPGIAAEELWLVSASSDGIIKVWSLELLSLCSEPKLLGEVNTTCRIICMDVYLPPYTPALDTDPAGLDEFASSEEEKEIKEEEEDEGKDKEEEEEDRKQQYEEIKKKAEFNLKLERKKHKSSQGLSSKTKKIKFK</sequence>
<organism evidence="6 7">
    <name type="scientific">Scylla paramamosain</name>
    <name type="common">Mud crab</name>
    <dbReference type="NCBI Taxonomy" id="85552"/>
    <lineage>
        <taxon>Eukaryota</taxon>
        <taxon>Metazoa</taxon>
        <taxon>Ecdysozoa</taxon>
        <taxon>Arthropoda</taxon>
        <taxon>Crustacea</taxon>
        <taxon>Multicrustacea</taxon>
        <taxon>Malacostraca</taxon>
        <taxon>Eumalacostraca</taxon>
        <taxon>Eucarida</taxon>
        <taxon>Decapoda</taxon>
        <taxon>Pleocyemata</taxon>
        <taxon>Brachyura</taxon>
        <taxon>Eubrachyura</taxon>
        <taxon>Portunoidea</taxon>
        <taxon>Portunidae</taxon>
        <taxon>Portuninae</taxon>
        <taxon>Scylla</taxon>
    </lineage>
</organism>
<dbReference type="AlphaFoldDB" id="A0AAW0T8W7"/>
<dbReference type="InterPro" id="IPR036322">
    <property type="entry name" value="WD40_repeat_dom_sf"/>
</dbReference>
<gene>
    <name evidence="6" type="ORF">O3P69_011640</name>
</gene>
<feature type="repeat" description="WD" evidence="4">
    <location>
        <begin position="134"/>
        <end position="175"/>
    </location>
</feature>
<name>A0AAW0T8W7_SCYPA</name>
<evidence type="ECO:0000256" key="5">
    <source>
        <dbReference type="SAM" id="MobiDB-lite"/>
    </source>
</evidence>
<dbReference type="PROSITE" id="PS50294">
    <property type="entry name" value="WD_REPEATS_REGION"/>
    <property type="match status" value="1"/>
</dbReference>
<reference evidence="6 7" key="1">
    <citation type="submission" date="2023-03" db="EMBL/GenBank/DDBJ databases">
        <title>High-quality genome of Scylla paramamosain provides insights in environmental adaptation.</title>
        <authorList>
            <person name="Zhang L."/>
        </authorList>
    </citation>
    <scope>NUCLEOTIDE SEQUENCE [LARGE SCALE GENOMIC DNA]</scope>
    <source>
        <strain evidence="6">LZ_2023a</strain>
        <tissue evidence="6">Muscle</tissue>
    </source>
</reference>
<proteinExistence type="predicted"/>
<evidence type="ECO:0000313" key="6">
    <source>
        <dbReference type="EMBL" id="KAK8383301.1"/>
    </source>
</evidence>
<dbReference type="PROSITE" id="PS00678">
    <property type="entry name" value="WD_REPEATS_1"/>
    <property type="match status" value="1"/>
</dbReference>
<evidence type="ECO:0000256" key="1">
    <source>
        <dbReference type="ARBA" id="ARBA00022574"/>
    </source>
</evidence>
<comment type="caution">
    <text evidence="6">The sequence shown here is derived from an EMBL/GenBank/DDBJ whole genome shotgun (WGS) entry which is preliminary data.</text>
</comment>
<dbReference type="InterPro" id="IPR019775">
    <property type="entry name" value="WD40_repeat_CS"/>
</dbReference>
<dbReference type="InterPro" id="IPR051959">
    <property type="entry name" value="PAK1-Kinase_Regulator"/>
</dbReference>
<dbReference type="SUPFAM" id="SSF50978">
    <property type="entry name" value="WD40 repeat-like"/>
    <property type="match status" value="1"/>
</dbReference>
<evidence type="ECO:0000256" key="3">
    <source>
        <dbReference type="ARBA" id="ARBA00045213"/>
    </source>
</evidence>
<feature type="region of interest" description="Disordered" evidence="5">
    <location>
        <begin position="383"/>
        <end position="403"/>
    </location>
</feature>
<comment type="function">
    <text evidence="3">Negatively regulates the PAK1 kinase. PAK1 is a member of the PAK kinase family, which has been shown to play a positive role in the regulation of signaling pathways involving MAPK8 and RELA. PAK1 exists as an inactive homodimer, which is activated by binding of small GTPases such as CDC42 to an N-terminal regulatory domain. PAK1IP1 also binds to the N-terminus of PAK1, and inhibits the specific activation of PAK1 by CDC42. May be involved in ribosomal large subunit assembly.</text>
</comment>
<feature type="region of interest" description="Disordered" evidence="5">
    <location>
        <begin position="339"/>
        <end position="369"/>
    </location>
</feature>
<feature type="compositionally biased region" description="Acidic residues" evidence="5">
    <location>
        <begin position="339"/>
        <end position="363"/>
    </location>
</feature>
<dbReference type="InterPro" id="IPR015943">
    <property type="entry name" value="WD40/YVTN_repeat-like_dom_sf"/>
</dbReference>
<evidence type="ECO:0000256" key="4">
    <source>
        <dbReference type="PROSITE-ProRule" id="PRU00221"/>
    </source>
</evidence>
<dbReference type="PANTHER" id="PTHR44675:SF1">
    <property type="entry name" value="P21-ACTIVATED PROTEIN KINASE-INTERACTING PROTEIN 1"/>
    <property type="match status" value="1"/>
</dbReference>
<keyword evidence="1 4" id="KW-0853">WD repeat</keyword>
<evidence type="ECO:0008006" key="8">
    <source>
        <dbReference type="Google" id="ProtNLM"/>
    </source>
</evidence>